<keyword evidence="7" id="KW-1185">Reference proteome</keyword>
<evidence type="ECO:0000313" key="7">
    <source>
        <dbReference type="Proteomes" id="UP000447434"/>
    </source>
</evidence>
<proteinExistence type="predicted"/>
<protein>
    <submittedName>
        <fullName evidence="6">Putative transcription factor MADS-type1 family</fullName>
    </submittedName>
</protein>
<dbReference type="Proteomes" id="UP000447434">
    <property type="component" value="Chromosome 5"/>
</dbReference>
<evidence type="ECO:0000256" key="4">
    <source>
        <dbReference type="ARBA" id="ARBA00023163"/>
    </source>
</evidence>
<dbReference type="Pfam" id="PF00319">
    <property type="entry name" value="SRF-TF"/>
    <property type="match status" value="1"/>
</dbReference>
<dbReference type="PRINTS" id="PR00404">
    <property type="entry name" value="MADSDOMAIN"/>
</dbReference>
<dbReference type="SUPFAM" id="SSF55455">
    <property type="entry name" value="SRF-like"/>
    <property type="match status" value="1"/>
</dbReference>
<evidence type="ECO:0000256" key="5">
    <source>
        <dbReference type="ARBA" id="ARBA00023242"/>
    </source>
</evidence>
<dbReference type="PANTHER" id="PTHR11945">
    <property type="entry name" value="MADS BOX PROTEIN"/>
    <property type="match status" value="1"/>
</dbReference>
<evidence type="ECO:0000313" key="6">
    <source>
        <dbReference type="EMBL" id="KAE9614002.1"/>
    </source>
</evidence>
<dbReference type="InterPro" id="IPR002100">
    <property type="entry name" value="TF_MADSbox"/>
</dbReference>
<dbReference type="GO" id="GO:0005634">
    <property type="term" value="C:nucleus"/>
    <property type="evidence" value="ECO:0007669"/>
    <property type="project" value="UniProtKB-SubCell"/>
</dbReference>
<evidence type="ECO:0000256" key="3">
    <source>
        <dbReference type="ARBA" id="ARBA00023125"/>
    </source>
</evidence>
<evidence type="ECO:0000256" key="1">
    <source>
        <dbReference type="ARBA" id="ARBA00004123"/>
    </source>
</evidence>
<dbReference type="PROSITE" id="PS50066">
    <property type="entry name" value="MADS_BOX_2"/>
    <property type="match status" value="1"/>
</dbReference>
<gene>
    <name evidence="6" type="ORF">Lalb_Chr05g0223381</name>
</gene>
<dbReference type="GO" id="GO:0046983">
    <property type="term" value="F:protein dimerization activity"/>
    <property type="evidence" value="ECO:0007669"/>
    <property type="project" value="InterPro"/>
</dbReference>
<keyword evidence="3" id="KW-0238">DNA-binding</keyword>
<reference evidence="7" key="1">
    <citation type="journal article" date="2020" name="Nat. Commun.">
        <title>Genome sequence of the cluster root forming white lupin.</title>
        <authorList>
            <person name="Hufnagel B."/>
            <person name="Marques A."/>
            <person name="Soriano A."/>
            <person name="Marques L."/>
            <person name="Divol F."/>
            <person name="Doumas P."/>
            <person name="Sallet E."/>
            <person name="Mancinotti D."/>
            <person name="Carrere S."/>
            <person name="Marande W."/>
            <person name="Arribat S."/>
            <person name="Keller J."/>
            <person name="Huneau C."/>
            <person name="Blein T."/>
            <person name="Aime D."/>
            <person name="Laguerre M."/>
            <person name="Taylor J."/>
            <person name="Schubert V."/>
            <person name="Nelson M."/>
            <person name="Geu-Flores F."/>
            <person name="Crespi M."/>
            <person name="Gallardo-Guerrero K."/>
            <person name="Delaux P.-M."/>
            <person name="Salse J."/>
            <person name="Berges H."/>
            <person name="Guyot R."/>
            <person name="Gouzy J."/>
            <person name="Peret B."/>
        </authorList>
    </citation>
    <scope>NUCLEOTIDE SEQUENCE [LARGE SCALE GENOMIC DNA]</scope>
    <source>
        <strain evidence="7">cv. Amiga</strain>
    </source>
</reference>
<keyword evidence="2" id="KW-0805">Transcription regulation</keyword>
<dbReference type="CDD" id="cd00266">
    <property type="entry name" value="MADS_SRF_like"/>
    <property type="match status" value="1"/>
</dbReference>
<name>A0A6A4QK39_LUPAL</name>
<keyword evidence="4" id="KW-0804">Transcription</keyword>
<keyword evidence="5" id="KW-0539">Nucleus</keyword>
<sequence length="341" mass="39001">MGRGRIPMEVIKKEKARKTTFQKRKNGLMKKVYEFSTLCGVDVCLIIYAPDFDDKGDCEFETWPQDTREVRRIIQKYNNTTSDRRPRIYDVQEYFKDRMKKVEAEISKVHKEKLKIMYPTWDESFNALGEEQLRMFVSNLDAKLNACNQRINMLKGDMGKGKIAEPNKAGLVTPYLASKSSNHLNFLLNMSQGQFYPSPMKPISDNINNQLPFHPFQFGQNSQTNMLHFGQNCLQLMGPNGMADCVGGQFGGGVTYDAKNAMLRDDGAENNENMSPYYYNGNVHTVQPYNIMQTLPSQNSQYETAFQTLPNLSPSNGFAPHAFYDTNMLQANILNDMHGRK</sequence>
<comment type="subcellular location">
    <subcellularLocation>
        <location evidence="1">Nucleus</location>
    </subcellularLocation>
</comment>
<dbReference type="InterPro" id="IPR036879">
    <property type="entry name" value="TF_MADSbox_sf"/>
</dbReference>
<dbReference type="PANTHER" id="PTHR11945:SF176">
    <property type="entry name" value="MADS-BOX TRANSCRIPTION FACTOR FAMILY PROTEIN"/>
    <property type="match status" value="1"/>
</dbReference>
<dbReference type="Gene3D" id="3.40.1810.10">
    <property type="entry name" value="Transcription factor, MADS-box"/>
    <property type="match status" value="1"/>
</dbReference>
<comment type="caution">
    <text evidence="6">The sequence shown here is derived from an EMBL/GenBank/DDBJ whole genome shotgun (WGS) entry which is preliminary data.</text>
</comment>
<dbReference type="AlphaFoldDB" id="A0A6A4QK39"/>
<dbReference type="InterPro" id="IPR033897">
    <property type="entry name" value="SRF-like_MADS-box"/>
</dbReference>
<dbReference type="EMBL" id="WOCE01000005">
    <property type="protein sequence ID" value="KAE9614002.1"/>
    <property type="molecule type" value="Genomic_DNA"/>
</dbReference>
<evidence type="ECO:0000256" key="2">
    <source>
        <dbReference type="ARBA" id="ARBA00023015"/>
    </source>
</evidence>
<organism evidence="6 7">
    <name type="scientific">Lupinus albus</name>
    <name type="common">White lupine</name>
    <name type="synonym">Lupinus termis</name>
    <dbReference type="NCBI Taxonomy" id="3870"/>
    <lineage>
        <taxon>Eukaryota</taxon>
        <taxon>Viridiplantae</taxon>
        <taxon>Streptophyta</taxon>
        <taxon>Embryophyta</taxon>
        <taxon>Tracheophyta</taxon>
        <taxon>Spermatophyta</taxon>
        <taxon>Magnoliopsida</taxon>
        <taxon>eudicotyledons</taxon>
        <taxon>Gunneridae</taxon>
        <taxon>Pentapetalae</taxon>
        <taxon>rosids</taxon>
        <taxon>fabids</taxon>
        <taxon>Fabales</taxon>
        <taxon>Fabaceae</taxon>
        <taxon>Papilionoideae</taxon>
        <taxon>50 kb inversion clade</taxon>
        <taxon>genistoids sensu lato</taxon>
        <taxon>core genistoids</taxon>
        <taxon>Genisteae</taxon>
        <taxon>Lupinus</taxon>
    </lineage>
</organism>
<accession>A0A6A4QK39</accession>
<dbReference type="GO" id="GO:0000978">
    <property type="term" value="F:RNA polymerase II cis-regulatory region sequence-specific DNA binding"/>
    <property type="evidence" value="ECO:0007669"/>
    <property type="project" value="TreeGrafter"/>
</dbReference>
<dbReference type="GO" id="GO:0045944">
    <property type="term" value="P:positive regulation of transcription by RNA polymerase II"/>
    <property type="evidence" value="ECO:0007669"/>
    <property type="project" value="InterPro"/>
</dbReference>
<dbReference type="SMART" id="SM00432">
    <property type="entry name" value="MADS"/>
    <property type="match status" value="1"/>
</dbReference>
<dbReference type="OrthoDB" id="601557at2759"/>
<dbReference type="GO" id="GO:0000981">
    <property type="term" value="F:DNA-binding transcription factor activity, RNA polymerase II-specific"/>
    <property type="evidence" value="ECO:0007669"/>
    <property type="project" value="InterPro"/>
</dbReference>